<feature type="region of interest" description="Disordered" evidence="1">
    <location>
        <begin position="33"/>
        <end position="107"/>
    </location>
</feature>
<feature type="compositionally biased region" description="Basic residues" evidence="1">
    <location>
        <begin position="582"/>
        <end position="594"/>
    </location>
</feature>
<dbReference type="InterPro" id="IPR036236">
    <property type="entry name" value="Znf_C2H2_sf"/>
</dbReference>
<dbReference type="EnsemblPlants" id="AUR62021616-RA">
    <property type="protein sequence ID" value="AUR62021616-RA:cds"/>
    <property type="gene ID" value="AUR62021616"/>
</dbReference>
<dbReference type="GO" id="GO:0003676">
    <property type="term" value="F:nucleic acid binding"/>
    <property type="evidence" value="ECO:0007669"/>
    <property type="project" value="InterPro"/>
</dbReference>
<dbReference type="Pfam" id="PF14223">
    <property type="entry name" value="Retrotran_gag_2"/>
    <property type="match status" value="1"/>
</dbReference>
<evidence type="ECO:0000259" key="2">
    <source>
        <dbReference type="PROSITE" id="PS00028"/>
    </source>
</evidence>
<sequence>MAIRADRKNYFMSVEFAMQRDMDYRKKLEIKGSAQSHLPEVPRLTSSQDTRGTPRPTLNVNMNSAYLPQNHGSVPPARPSPYPYPPHPRPSPSSCPSRSADQRRNGPVPLPEGIFTCKVCQLDCKTGFNLLSHYQGQKHKAKVRGEKGKEVAVGSTPRENEKRPYCDVCRIWCADEYTFRLHFSCTNHILRQLGFRSYHPLSHHLLPQFLNFFRCLSSMAETPKYHPAFTITNLKTLIPITLESNHGLYHSWAALFKKADPAYWKRLDAAVLNWIYGSISPDLLTAILLKDDTAHGAWTRLESMFQDNKASPASHLEQELADLAFEDFSDIDGYCNHIKSLADRLADVDAPIPVTRLILKLTAGLPEAYAGTVDFIRNQEPLPSFESCRSRLKLAERTIKNRLAKENGSTSRPPTALVSSTGSQQHLDSSVNTSQSNNKGNKPKKSNSKSSGILERKMAADRKNYVMSVEFAMKREMAFREKLRAEGRLNMFTRNDPLPPKVLAPTSSHAPRAILQPTSNASSGLTVAPTNNPTPRPYFGSRPRPVQTLLPRPYLQHHGPITGSTPLLRPPPFQGPRLKPGPIHHHGHLKRKKPIHQQVEAKKYYCELCDVDCTSEFNLRMHFKGHKHKAKQRDTNSKKVSAGGVPLQGVKQHKYCELCGIWCTDENSFRLHLDGKSHFLKLHAAGKKIKL</sequence>
<dbReference type="Pfam" id="PF12874">
    <property type="entry name" value="zf-met"/>
    <property type="match status" value="3"/>
</dbReference>
<organism evidence="3 4">
    <name type="scientific">Chenopodium quinoa</name>
    <name type="common">Quinoa</name>
    <dbReference type="NCBI Taxonomy" id="63459"/>
    <lineage>
        <taxon>Eukaryota</taxon>
        <taxon>Viridiplantae</taxon>
        <taxon>Streptophyta</taxon>
        <taxon>Embryophyta</taxon>
        <taxon>Tracheophyta</taxon>
        <taxon>Spermatophyta</taxon>
        <taxon>Magnoliopsida</taxon>
        <taxon>eudicotyledons</taxon>
        <taxon>Gunneridae</taxon>
        <taxon>Pentapetalae</taxon>
        <taxon>Caryophyllales</taxon>
        <taxon>Chenopodiaceae</taxon>
        <taxon>Chenopodioideae</taxon>
        <taxon>Atripliceae</taxon>
        <taxon>Chenopodium</taxon>
    </lineage>
</organism>
<evidence type="ECO:0000313" key="3">
    <source>
        <dbReference type="EnsemblPlants" id="AUR62021616-RA:cds"/>
    </source>
</evidence>
<dbReference type="InterPro" id="IPR003604">
    <property type="entry name" value="Matrin/U1-like-C_Znf_C2H2"/>
</dbReference>
<proteinExistence type="predicted"/>
<dbReference type="GO" id="GO:0008270">
    <property type="term" value="F:zinc ion binding"/>
    <property type="evidence" value="ECO:0007669"/>
    <property type="project" value="InterPro"/>
</dbReference>
<feature type="region of interest" description="Disordered" evidence="1">
    <location>
        <begin position="517"/>
        <end position="542"/>
    </location>
</feature>
<feature type="compositionally biased region" description="Polar residues" evidence="1">
    <location>
        <begin position="44"/>
        <end position="72"/>
    </location>
</feature>
<dbReference type="AlphaFoldDB" id="A0A803M0Y4"/>
<dbReference type="PROSITE" id="PS00028">
    <property type="entry name" value="ZINC_FINGER_C2H2_1"/>
    <property type="match status" value="1"/>
</dbReference>
<reference evidence="3" key="2">
    <citation type="submission" date="2021-03" db="UniProtKB">
        <authorList>
            <consortium name="EnsemblPlants"/>
        </authorList>
    </citation>
    <scope>IDENTIFICATION</scope>
</reference>
<feature type="region of interest" description="Disordered" evidence="1">
    <location>
        <begin position="403"/>
        <end position="456"/>
    </location>
</feature>
<dbReference type="Proteomes" id="UP000596660">
    <property type="component" value="Unplaced"/>
</dbReference>
<dbReference type="SUPFAM" id="SSF57667">
    <property type="entry name" value="beta-beta-alpha zinc fingers"/>
    <property type="match status" value="3"/>
</dbReference>
<name>A0A803M0Y4_CHEQI</name>
<feature type="domain" description="C2H2-type" evidence="2">
    <location>
        <begin position="606"/>
        <end position="628"/>
    </location>
</feature>
<feature type="compositionally biased region" description="Polar residues" evidence="1">
    <location>
        <begin position="517"/>
        <end position="533"/>
    </location>
</feature>
<dbReference type="SMART" id="SM00355">
    <property type="entry name" value="ZnF_C2H2"/>
    <property type="match status" value="4"/>
</dbReference>
<dbReference type="PANTHER" id="PTHR47481:SF42">
    <property type="entry name" value="RHO GTPASE-ACTIVATING PROTEIN GACK-LIKE"/>
    <property type="match status" value="1"/>
</dbReference>
<accession>A0A803M0Y4</accession>
<dbReference type="Gene3D" id="3.30.160.60">
    <property type="entry name" value="Classic Zinc Finger"/>
    <property type="match status" value="3"/>
</dbReference>
<keyword evidence="4" id="KW-1185">Reference proteome</keyword>
<feature type="compositionally biased region" description="Pro residues" evidence="1">
    <location>
        <begin position="76"/>
        <end position="93"/>
    </location>
</feature>
<protein>
    <recommendedName>
        <fullName evidence="2">C2H2-type domain-containing protein</fullName>
    </recommendedName>
</protein>
<dbReference type="InterPro" id="IPR013087">
    <property type="entry name" value="Znf_C2H2_type"/>
</dbReference>
<dbReference type="Gramene" id="AUR62021616-RA">
    <property type="protein sequence ID" value="AUR62021616-RA:cds"/>
    <property type="gene ID" value="AUR62021616"/>
</dbReference>
<evidence type="ECO:0000256" key="1">
    <source>
        <dbReference type="SAM" id="MobiDB-lite"/>
    </source>
</evidence>
<evidence type="ECO:0000313" key="4">
    <source>
        <dbReference type="Proteomes" id="UP000596660"/>
    </source>
</evidence>
<dbReference type="PANTHER" id="PTHR47481">
    <property type="match status" value="1"/>
</dbReference>
<dbReference type="SMART" id="SM00451">
    <property type="entry name" value="ZnF_U1"/>
    <property type="match status" value="4"/>
</dbReference>
<feature type="region of interest" description="Disordered" evidence="1">
    <location>
        <begin position="561"/>
        <end position="594"/>
    </location>
</feature>
<feature type="compositionally biased region" description="Polar residues" evidence="1">
    <location>
        <begin position="407"/>
        <end position="435"/>
    </location>
</feature>
<reference evidence="3" key="1">
    <citation type="journal article" date="2017" name="Nature">
        <title>The genome of Chenopodium quinoa.</title>
        <authorList>
            <person name="Jarvis D.E."/>
            <person name="Ho Y.S."/>
            <person name="Lightfoot D.J."/>
            <person name="Schmoeckel S.M."/>
            <person name="Li B."/>
            <person name="Borm T.J.A."/>
            <person name="Ohyanagi H."/>
            <person name="Mineta K."/>
            <person name="Michell C.T."/>
            <person name="Saber N."/>
            <person name="Kharbatia N.M."/>
            <person name="Rupper R.R."/>
            <person name="Sharp A.R."/>
            <person name="Dally N."/>
            <person name="Boughton B.A."/>
            <person name="Woo Y.H."/>
            <person name="Gao G."/>
            <person name="Schijlen E.G.W.M."/>
            <person name="Guo X."/>
            <person name="Momin A.A."/>
            <person name="Negrao S."/>
            <person name="Al-Babili S."/>
            <person name="Gehring C."/>
            <person name="Roessner U."/>
            <person name="Jung C."/>
            <person name="Murphy K."/>
            <person name="Arold S.T."/>
            <person name="Gojobori T."/>
            <person name="van der Linden C.G."/>
            <person name="van Loo E.N."/>
            <person name="Jellen E.N."/>
            <person name="Maughan P.J."/>
            <person name="Tester M."/>
        </authorList>
    </citation>
    <scope>NUCLEOTIDE SEQUENCE [LARGE SCALE GENOMIC DNA]</scope>
    <source>
        <strain evidence="3">cv. PI 614886</strain>
    </source>
</reference>